<keyword evidence="2" id="KW-1185">Reference proteome</keyword>
<protein>
    <submittedName>
        <fullName evidence="1">Uncharacterized protein</fullName>
    </submittedName>
</protein>
<dbReference type="Proteomes" id="UP001300261">
    <property type="component" value="Unassembled WGS sequence"/>
</dbReference>
<accession>A0ABT3R1F1</accession>
<dbReference type="RefSeq" id="WP_265962560.1">
    <property type="nucleotide sequence ID" value="NZ_JAPEVI010000003.1"/>
</dbReference>
<dbReference type="EMBL" id="JAPEVI010000003">
    <property type="protein sequence ID" value="MCX2722903.1"/>
    <property type="molecule type" value="Genomic_DNA"/>
</dbReference>
<gene>
    <name evidence="1" type="ORF">ON753_11020</name>
</gene>
<proteinExistence type="predicted"/>
<reference evidence="1 2" key="1">
    <citation type="journal article" date="2016" name="Int. J. Syst. Evol. Microbiol.">
        <title>Labrenzia salina sp. nov., isolated from the rhizosphere of the halophyte Arthrocnemum macrostachyum.</title>
        <authorList>
            <person name="Camacho M."/>
            <person name="Redondo-Gomez S."/>
            <person name="Rodriguez-Llorente I."/>
            <person name="Rohde M."/>
            <person name="Sproer C."/>
            <person name="Schumann P."/>
            <person name="Klenk H.P."/>
            <person name="Montero-Calasanz M.D.C."/>
        </authorList>
    </citation>
    <scope>NUCLEOTIDE SEQUENCE [LARGE SCALE GENOMIC DNA]</scope>
    <source>
        <strain evidence="1 2">DSM 29163</strain>
    </source>
</reference>
<evidence type="ECO:0000313" key="1">
    <source>
        <dbReference type="EMBL" id="MCX2722903.1"/>
    </source>
</evidence>
<sequence length="98" mass="10914">MARFPYYAKNVSALGRLLATASLNPELAEQLRNDPKSVLRSAGLPPQATELLRFKVVEQMPGAKCIALPFRLNERKLQSSNREYLTALSNLVTDGRLN</sequence>
<organism evidence="1 2">
    <name type="scientific">Roseibium salinum</name>
    <dbReference type="NCBI Taxonomy" id="1604349"/>
    <lineage>
        <taxon>Bacteria</taxon>
        <taxon>Pseudomonadati</taxon>
        <taxon>Pseudomonadota</taxon>
        <taxon>Alphaproteobacteria</taxon>
        <taxon>Hyphomicrobiales</taxon>
        <taxon>Stappiaceae</taxon>
        <taxon>Roseibium</taxon>
    </lineage>
</organism>
<name>A0ABT3R1F1_9HYPH</name>
<evidence type="ECO:0000313" key="2">
    <source>
        <dbReference type="Proteomes" id="UP001300261"/>
    </source>
</evidence>
<comment type="caution">
    <text evidence="1">The sequence shown here is derived from an EMBL/GenBank/DDBJ whole genome shotgun (WGS) entry which is preliminary data.</text>
</comment>